<dbReference type="RefSeq" id="WP_163775863.1">
    <property type="nucleotide sequence ID" value="NZ_AP022569.1"/>
</dbReference>
<dbReference type="InterPro" id="IPR024370">
    <property type="entry name" value="PBP_domain"/>
</dbReference>
<dbReference type="GO" id="GO:0035435">
    <property type="term" value="P:phosphate ion transmembrane transport"/>
    <property type="evidence" value="ECO:0007669"/>
    <property type="project" value="InterPro"/>
</dbReference>
<dbReference type="NCBIfam" id="TIGR00975">
    <property type="entry name" value="3a0107s03"/>
    <property type="match status" value="1"/>
</dbReference>
<dbReference type="PANTHER" id="PTHR42996:SF1">
    <property type="entry name" value="PHOSPHATE-BINDING PROTEIN PSTS"/>
    <property type="match status" value="1"/>
</dbReference>
<keyword evidence="6" id="KW-0449">Lipoprotein</keyword>
<dbReference type="SUPFAM" id="SSF53850">
    <property type="entry name" value="Periplasmic binding protein-like II"/>
    <property type="match status" value="1"/>
</dbReference>
<keyword evidence="4 9" id="KW-0732">Signal</keyword>
<comment type="similarity">
    <text evidence="1 7">Belongs to the PstS family.</text>
</comment>
<dbReference type="CDD" id="cd13565">
    <property type="entry name" value="PBP2_PstS"/>
    <property type="match status" value="1"/>
</dbReference>
<keyword evidence="2 7" id="KW-0813">Transport</keyword>
<dbReference type="Proteomes" id="UP000465866">
    <property type="component" value="Chromosome"/>
</dbReference>
<feature type="binding site" evidence="8">
    <location>
        <begin position="52"/>
        <end position="54"/>
    </location>
    <ligand>
        <name>phosphate</name>
        <dbReference type="ChEBI" id="CHEBI:43474"/>
    </ligand>
</feature>
<dbReference type="GO" id="GO:0042301">
    <property type="term" value="F:phosphate ion binding"/>
    <property type="evidence" value="ECO:0007669"/>
    <property type="project" value="InterPro"/>
</dbReference>
<sequence>MKQRNGSRSLVGLLAAAVLTLSGCTHLDTPPSYAKGVHVDCGGKQDLTGSGSTAQANAMTHFITSYEESCSGKQLAYTASGSGAGVADFLAGKTDFGGSDSPLSSDEHKAAQQRCGGADAWDLPVVFGPIAITFNVKSTDVLTLDAATLAKIFSGAVTRWDDPAITALNGKMPAEAIHVIYRGDASGTTDNFQQYLQAAADGLWTKGAGKVFNGGAGTSAQGNEGTAEAVKNTEGAISYNEWSYAMRQHLDVAGIQTAGGVVHIGNDWVGKTISNVTIKGAGDDLVLDLSKVYAATTPGAYPILLASYELVCGKYPDAQAGKAVRAFMQSTVTDGQQGLAPLGYIPLPSDFQNRVAAAVNSIS</sequence>
<evidence type="ECO:0000256" key="1">
    <source>
        <dbReference type="ARBA" id="ARBA00008725"/>
    </source>
</evidence>
<feature type="signal peptide" evidence="9">
    <location>
        <begin position="1"/>
        <end position="27"/>
    </location>
</feature>
<keyword evidence="5" id="KW-0564">Palmitate</keyword>
<keyword evidence="12" id="KW-1185">Reference proteome</keyword>
<evidence type="ECO:0000256" key="6">
    <source>
        <dbReference type="ARBA" id="ARBA00023288"/>
    </source>
</evidence>
<dbReference type="Pfam" id="PF12849">
    <property type="entry name" value="PBP_like_2"/>
    <property type="match status" value="1"/>
</dbReference>
<dbReference type="PROSITE" id="PS51257">
    <property type="entry name" value="PROKAR_LIPOPROTEIN"/>
    <property type="match status" value="1"/>
</dbReference>
<dbReference type="KEGG" id="mcoo:MCOO_16080"/>
<evidence type="ECO:0000259" key="10">
    <source>
        <dbReference type="Pfam" id="PF12849"/>
    </source>
</evidence>
<keyword evidence="3 7" id="KW-0592">Phosphate transport</keyword>
<dbReference type="PIRSF" id="PIRSF002756">
    <property type="entry name" value="PstS"/>
    <property type="match status" value="1"/>
</dbReference>
<organism evidence="11 12">
    <name type="scientific">Mycobacterium cookii</name>
    <dbReference type="NCBI Taxonomy" id="1775"/>
    <lineage>
        <taxon>Bacteria</taxon>
        <taxon>Bacillati</taxon>
        <taxon>Actinomycetota</taxon>
        <taxon>Actinomycetes</taxon>
        <taxon>Mycobacteriales</taxon>
        <taxon>Mycobacteriaceae</taxon>
        <taxon>Mycobacterium</taxon>
    </lineage>
</organism>
<protein>
    <recommendedName>
        <fullName evidence="7">Phosphate-binding protein</fullName>
    </recommendedName>
</protein>
<evidence type="ECO:0000313" key="12">
    <source>
        <dbReference type="Proteomes" id="UP000465866"/>
    </source>
</evidence>
<name>A0A7I7KUI1_9MYCO</name>
<evidence type="ECO:0000256" key="5">
    <source>
        <dbReference type="ARBA" id="ARBA00023139"/>
    </source>
</evidence>
<dbReference type="InterPro" id="IPR050962">
    <property type="entry name" value="Phosphate-bind_PstS"/>
</dbReference>
<evidence type="ECO:0000256" key="7">
    <source>
        <dbReference type="PIRNR" id="PIRNR002756"/>
    </source>
</evidence>
<feature type="binding site" evidence="8">
    <location>
        <position position="100"/>
    </location>
    <ligand>
        <name>phosphate</name>
        <dbReference type="ChEBI" id="CHEBI:43474"/>
    </ligand>
</feature>
<proteinExistence type="inferred from homology"/>
<reference evidence="11 12" key="1">
    <citation type="journal article" date="2019" name="Emerg. Microbes Infect.">
        <title>Comprehensive subspecies identification of 175 nontuberculous mycobacteria species based on 7547 genomic profiles.</title>
        <authorList>
            <person name="Matsumoto Y."/>
            <person name="Kinjo T."/>
            <person name="Motooka D."/>
            <person name="Nabeya D."/>
            <person name="Jung N."/>
            <person name="Uechi K."/>
            <person name="Horii T."/>
            <person name="Iida T."/>
            <person name="Fujita J."/>
            <person name="Nakamura S."/>
        </authorList>
    </citation>
    <scope>NUCLEOTIDE SEQUENCE [LARGE SCALE GENOMIC DNA]</scope>
    <source>
        <strain evidence="11 12">JCM 12404</strain>
    </source>
</reference>
<evidence type="ECO:0000256" key="4">
    <source>
        <dbReference type="ARBA" id="ARBA00022729"/>
    </source>
</evidence>
<gene>
    <name evidence="11" type="primary">pstS3</name>
    <name evidence="11" type="ORF">MCOO_16080</name>
</gene>
<dbReference type="Gene3D" id="3.40.190.10">
    <property type="entry name" value="Periplasmic binding protein-like II"/>
    <property type="match status" value="2"/>
</dbReference>
<evidence type="ECO:0000256" key="8">
    <source>
        <dbReference type="PIRSR" id="PIRSR002756-1"/>
    </source>
</evidence>
<evidence type="ECO:0000256" key="3">
    <source>
        <dbReference type="ARBA" id="ARBA00022592"/>
    </source>
</evidence>
<feature type="binding site" evidence="8">
    <location>
        <position position="82"/>
    </location>
    <ligand>
        <name>phosphate</name>
        <dbReference type="ChEBI" id="CHEBI:43474"/>
    </ligand>
</feature>
<evidence type="ECO:0000256" key="9">
    <source>
        <dbReference type="SAM" id="SignalP"/>
    </source>
</evidence>
<dbReference type="InterPro" id="IPR005673">
    <property type="entry name" value="ABC_phos-bd_PstS"/>
</dbReference>
<feature type="domain" description="PBP" evidence="10">
    <location>
        <begin position="45"/>
        <end position="330"/>
    </location>
</feature>
<dbReference type="PANTHER" id="PTHR42996">
    <property type="entry name" value="PHOSPHATE-BINDING PROTEIN PSTS"/>
    <property type="match status" value="1"/>
</dbReference>
<accession>A0A7I7KUI1</accession>
<feature type="binding site" evidence="8">
    <location>
        <begin position="186"/>
        <end position="188"/>
    </location>
    <ligand>
        <name>phosphate</name>
        <dbReference type="ChEBI" id="CHEBI:43474"/>
    </ligand>
</feature>
<dbReference type="EMBL" id="AP022569">
    <property type="protein sequence ID" value="BBX45593.1"/>
    <property type="molecule type" value="Genomic_DNA"/>
</dbReference>
<evidence type="ECO:0000313" key="11">
    <source>
        <dbReference type="EMBL" id="BBX45593.1"/>
    </source>
</evidence>
<dbReference type="GO" id="GO:0043190">
    <property type="term" value="C:ATP-binding cassette (ABC) transporter complex"/>
    <property type="evidence" value="ECO:0007669"/>
    <property type="project" value="InterPro"/>
</dbReference>
<feature type="chain" id="PRO_5039336323" description="Phosphate-binding protein" evidence="9">
    <location>
        <begin position="28"/>
        <end position="363"/>
    </location>
</feature>
<evidence type="ECO:0000256" key="2">
    <source>
        <dbReference type="ARBA" id="ARBA00022448"/>
    </source>
</evidence>
<dbReference type="AlphaFoldDB" id="A0A7I7KUI1"/>